<evidence type="ECO:0000313" key="2">
    <source>
        <dbReference type="EMBL" id="GMS81269.1"/>
    </source>
</evidence>
<comment type="caution">
    <text evidence="2">The sequence shown here is derived from an EMBL/GenBank/DDBJ whole genome shotgun (WGS) entry which is preliminary data.</text>
</comment>
<evidence type="ECO:0008006" key="4">
    <source>
        <dbReference type="Google" id="ProtNLM"/>
    </source>
</evidence>
<accession>A0AAV5SIM1</accession>
<keyword evidence="3" id="KW-1185">Reference proteome</keyword>
<organism evidence="2 3">
    <name type="scientific">Pristionchus entomophagus</name>
    <dbReference type="NCBI Taxonomy" id="358040"/>
    <lineage>
        <taxon>Eukaryota</taxon>
        <taxon>Metazoa</taxon>
        <taxon>Ecdysozoa</taxon>
        <taxon>Nematoda</taxon>
        <taxon>Chromadorea</taxon>
        <taxon>Rhabditida</taxon>
        <taxon>Rhabditina</taxon>
        <taxon>Diplogasteromorpha</taxon>
        <taxon>Diplogasteroidea</taxon>
        <taxon>Neodiplogasteridae</taxon>
        <taxon>Pristionchus</taxon>
    </lineage>
</organism>
<feature type="chain" id="PRO_5043461885" description="Albumin domain-containing protein" evidence="1">
    <location>
        <begin position="21"/>
        <end position="96"/>
    </location>
</feature>
<protein>
    <recommendedName>
        <fullName evidence="4">Albumin domain-containing protein</fullName>
    </recommendedName>
</protein>
<feature type="non-terminal residue" evidence="2">
    <location>
        <position position="1"/>
    </location>
</feature>
<name>A0AAV5SIM1_9BILA</name>
<reference evidence="2" key="1">
    <citation type="submission" date="2023-10" db="EMBL/GenBank/DDBJ databases">
        <title>Genome assembly of Pristionchus species.</title>
        <authorList>
            <person name="Yoshida K."/>
            <person name="Sommer R.J."/>
        </authorList>
    </citation>
    <scope>NUCLEOTIDE SEQUENCE</scope>
    <source>
        <strain evidence="2">RS0144</strain>
    </source>
</reference>
<feature type="signal peptide" evidence="1">
    <location>
        <begin position="1"/>
        <end position="20"/>
    </location>
</feature>
<keyword evidence="1" id="KW-0732">Signal</keyword>
<dbReference type="Proteomes" id="UP001432027">
    <property type="component" value="Unassembled WGS sequence"/>
</dbReference>
<dbReference type="AlphaFoldDB" id="A0AAV5SIM1"/>
<evidence type="ECO:0000313" key="3">
    <source>
        <dbReference type="Proteomes" id="UP001432027"/>
    </source>
</evidence>
<proteinExistence type="predicted"/>
<sequence length="96" mass="11201">SFQVMIKLLMLVALCCTVRSHVSFHVPPEYEKCFEEAIDRIKAIGCPEHDIDDHVGIMKLLQQSVKRLEEEPKFVKTCCGADQYCNERQLKYYFCL</sequence>
<gene>
    <name evidence="2" type="ORF">PENTCL1PPCAC_3444</name>
</gene>
<evidence type="ECO:0000256" key="1">
    <source>
        <dbReference type="SAM" id="SignalP"/>
    </source>
</evidence>
<dbReference type="EMBL" id="BTSX01000001">
    <property type="protein sequence ID" value="GMS81269.1"/>
    <property type="molecule type" value="Genomic_DNA"/>
</dbReference>